<sequence length="169" mass="19032">MRFQQLLACVLSNDLHASYKVILDVPTVGGRLLFVDIAASENIEQAGQIGRLNTCKIIRNVGLKIKKSGTIKNLKTMLRWKYGIPESQREHFFDVGRLMDCQKLVDCGVHGDSTLHPVHREFDGIKIHVKLPSNPCTMVVEVRTQDNIRNIEAIIKTKEARICSKALLV</sequence>
<accession>A0A8K0MS09</accession>
<evidence type="ECO:0000313" key="3">
    <source>
        <dbReference type="Proteomes" id="UP000796880"/>
    </source>
</evidence>
<dbReference type="OrthoDB" id="1894077at2759"/>
<proteinExistence type="predicted"/>
<evidence type="ECO:0000313" key="2">
    <source>
        <dbReference type="EMBL" id="KAF3456756.1"/>
    </source>
</evidence>
<keyword evidence="3" id="KW-1185">Reference proteome</keyword>
<dbReference type="PROSITE" id="PS50053">
    <property type="entry name" value="UBIQUITIN_2"/>
    <property type="match status" value="1"/>
</dbReference>
<name>A0A8K0MS09_9ROSA</name>
<reference evidence="2" key="1">
    <citation type="submission" date="2020-03" db="EMBL/GenBank/DDBJ databases">
        <title>A high-quality chromosome-level genome assembly of a woody plant with both climbing and erect habits, Rhamnella rubrinervis.</title>
        <authorList>
            <person name="Lu Z."/>
            <person name="Yang Y."/>
            <person name="Zhu X."/>
            <person name="Sun Y."/>
        </authorList>
    </citation>
    <scope>NUCLEOTIDE SEQUENCE</scope>
    <source>
        <strain evidence="2">BYM</strain>
        <tissue evidence="2">Leaf</tissue>
    </source>
</reference>
<dbReference type="Gene3D" id="3.10.20.90">
    <property type="entry name" value="Phosphatidylinositol 3-kinase Catalytic Subunit, Chain A, domain 1"/>
    <property type="match status" value="1"/>
</dbReference>
<organism evidence="2 3">
    <name type="scientific">Rhamnella rubrinervis</name>
    <dbReference type="NCBI Taxonomy" id="2594499"/>
    <lineage>
        <taxon>Eukaryota</taxon>
        <taxon>Viridiplantae</taxon>
        <taxon>Streptophyta</taxon>
        <taxon>Embryophyta</taxon>
        <taxon>Tracheophyta</taxon>
        <taxon>Spermatophyta</taxon>
        <taxon>Magnoliopsida</taxon>
        <taxon>eudicotyledons</taxon>
        <taxon>Gunneridae</taxon>
        <taxon>Pentapetalae</taxon>
        <taxon>rosids</taxon>
        <taxon>fabids</taxon>
        <taxon>Rosales</taxon>
        <taxon>Rhamnaceae</taxon>
        <taxon>rhamnoid group</taxon>
        <taxon>Rhamneae</taxon>
        <taxon>Rhamnella</taxon>
    </lineage>
</organism>
<dbReference type="AlphaFoldDB" id="A0A8K0MS09"/>
<dbReference type="InterPro" id="IPR000626">
    <property type="entry name" value="Ubiquitin-like_dom"/>
</dbReference>
<dbReference type="EMBL" id="VOIH02000001">
    <property type="protein sequence ID" value="KAF3456756.1"/>
    <property type="molecule type" value="Genomic_DNA"/>
</dbReference>
<protein>
    <recommendedName>
        <fullName evidence="1">Ubiquitin-like domain-containing protein</fullName>
    </recommendedName>
</protein>
<evidence type="ECO:0000259" key="1">
    <source>
        <dbReference type="PROSITE" id="PS50053"/>
    </source>
</evidence>
<comment type="caution">
    <text evidence="2">The sequence shown here is derived from an EMBL/GenBank/DDBJ whole genome shotgun (WGS) entry which is preliminary data.</text>
</comment>
<dbReference type="Pfam" id="PF00240">
    <property type="entry name" value="ubiquitin"/>
    <property type="match status" value="1"/>
</dbReference>
<feature type="domain" description="Ubiquitin-like" evidence="1">
    <location>
        <begin position="63"/>
        <end position="124"/>
    </location>
</feature>
<dbReference type="InterPro" id="IPR029071">
    <property type="entry name" value="Ubiquitin-like_domsf"/>
</dbReference>
<gene>
    <name evidence="2" type="ORF">FNV43_RR01410</name>
</gene>
<dbReference type="Proteomes" id="UP000796880">
    <property type="component" value="Unassembled WGS sequence"/>
</dbReference>
<dbReference type="SUPFAM" id="SSF54236">
    <property type="entry name" value="Ubiquitin-like"/>
    <property type="match status" value="1"/>
</dbReference>